<accession>A0AAE3XS03</accession>
<dbReference type="SUPFAM" id="SSF141571">
    <property type="entry name" value="Pentapeptide repeat-like"/>
    <property type="match status" value="1"/>
</dbReference>
<dbReference type="PANTHER" id="PTHR14136">
    <property type="entry name" value="BTB_POZ DOMAIN-CONTAINING PROTEIN KCTD9"/>
    <property type="match status" value="1"/>
</dbReference>
<proteinExistence type="predicted"/>
<keyword evidence="1" id="KW-1133">Transmembrane helix</keyword>
<comment type="caution">
    <text evidence="2">The sequence shown here is derived from an EMBL/GenBank/DDBJ whole genome shotgun (WGS) entry which is preliminary data.</text>
</comment>
<feature type="transmembrane region" description="Helical" evidence="1">
    <location>
        <begin position="50"/>
        <end position="68"/>
    </location>
</feature>
<dbReference type="PANTHER" id="PTHR14136:SF17">
    <property type="entry name" value="BTB_POZ DOMAIN-CONTAINING PROTEIN KCTD9"/>
    <property type="match status" value="1"/>
</dbReference>
<name>A0AAE3XS03_9BACT</name>
<dbReference type="EMBL" id="JAVDQD010000006">
    <property type="protein sequence ID" value="MDR6240959.1"/>
    <property type="molecule type" value="Genomic_DNA"/>
</dbReference>
<feature type="transmembrane region" description="Helical" evidence="1">
    <location>
        <begin position="12"/>
        <end position="30"/>
    </location>
</feature>
<dbReference type="Pfam" id="PF00805">
    <property type="entry name" value="Pentapeptide"/>
    <property type="match status" value="3"/>
</dbReference>
<keyword evidence="3" id="KW-1185">Reference proteome</keyword>
<organism evidence="2 3">
    <name type="scientific">Aureibacter tunicatorum</name>
    <dbReference type="NCBI Taxonomy" id="866807"/>
    <lineage>
        <taxon>Bacteria</taxon>
        <taxon>Pseudomonadati</taxon>
        <taxon>Bacteroidota</taxon>
        <taxon>Cytophagia</taxon>
        <taxon>Cytophagales</taxon>
        <taxon>Persicobacteraceae</taxon>
        <taxon>Aureibacter</taxon>
    </lineage>
</organism>
<dbReference type="RefSeq" id="WP_309941353.1">
    <property type="nucleotide sequence ID" value="NZ_AP025305.1"/>
</dbReference>
<protein>
    <submittedName>
        <fullName evidence="2">Uncharacterized protein YjbI with pentapeptide repeats</fullName>
    </submittedName>
</protein>
<keyword evidence="1" id="KW-0472">Membrane</keyword>
<evidence type="ECO:0000313" key="3">
    <source>
        <dbReference type="Proteomes" id="UP001185092"/>
    </source>
</evidence>
<dbReference type="InterPro" id="IPR051082">
    <property type="entry name" value="Pentapeptide-BTB/POZ_domain"/>
</dbReference>
<evidence type="ECO:0000313" key="2">
    <source>
        <dbReference type="EMBL" id="MDR6240959.1"/>
    </source>
</evidence>
<gene>
    <name evidence="2" type="ORF">HNQ88_004035</name>
</gene>
<reference evidence="2" key="1">
    <citation type="submission" date="2023-07" db="EMBL/GenBank/DDBJ databases">
        <title>Genomic Encyclopedia of Type Strains, Phase IV (KMG-IV): sequencing the most valuable type-strain genomes for metagenomic binning, comparative biology and taxonomic classification.</title>
        <authorList>
            <person name="Goeker M."/>
        </authorList>
    </citation>
    <scope>NUCLEOTIDE SEQUENCE</scope>
    <source>
        <strain evidence="2">DSM 26174</strain>
    </source>
</reference>
<keyword evidence="1" id="KW-0812">Transmembrane</keyword>
<dbReference type="InterPro" id="IPR001646">
    <property type="entry name" value="5peptide_repeat"/>
</dbReference>
<evidence type="ECO:0000256" key="1">
    <source>
        <dbReference type="SAM" id="Phobius"/>
    </source>
</evidence>
<sequence>MIELLRGVKWLYAFLLIITLIICFLVVFFNDMSRYFFPNSLNKEGELLKVILTFIGGLVGIMLLFIHYKRMVLTDKGQIEDRFNNAVEHLGNTDNDSIVVGGAYSLHQVALQDFSYREIVLKILCAHIRNESFLLNDERPQKISFVSKTILENIALNQNNNRDKRNIYDSSLIDLSNAFLSYSTLMGGNFRKSVLRGAYLDSAILRRANLHKAQLVDVDFSCADLKGADLSHSNMRGALLYGTDLSNADLTCVSLSRKNCEGVILKGANLTKAGLGSINLSFVNLSEANLTRAYLFRTNLRDANFRDANLTNAYFVEADLSRTLLKSAKLSGANFSGAILDQAFLNDDALDGGYLAFDYSHMRSDFITPEYLDQQGAVYDENTVFTLLEEDKK</sequence>
<dbReference type="Gene3D" id="2.160.20.80">
    <property type="entry name" value="E3 ubiquitin-protein ligase SopA"/>
    <property type="match status" value="2"/>
</dbReference>
<dbReference type="AlphaFoldDB" id="A0AAE3XS03"/>
<dbReference type="Proteomes" id="UP001185092">
    <property type="component" value="Unassembled WGS sequence"/>
</dbReference>